<sequence>MLYPWESPSRKRKELDGLWSFRADFDDRRWGFQERWAGRRADAGRRDSFPWSPGGHWAWERRGTQEDRCGGGGRRRKRPCRALSRGEG</sequence>
<evidence type="ECO:0000313" key="3">
    <source>
        <dbReference type="Proteomes" id="UP001266305"/>
    </source>
</evidence>
<dbReference type="Proteomes" id="UP001266305">
    <property type="component" value="Unassembled WGS sequence"/>
</dbReference>
<dbReference type="Gene3D" id="2.60.120.260">
    <property type="entry name" value="Galactose-binding domain-like"/>
    <property type="match status" value="1"/>
</dbReference>
<feature type="region of interest" description="Disordered" evidence="1">
    <location>
        <begin position="62"/>
        <end position="88"/>
    </location>
</feature>
<name>A0ABQ9V7R0_SAGOE</name>
<protein>
    <submittedName>
        <fullName evidence="2">Uncharacterized protein</fullName>
    </submittedName>
</protein>
<gene>
    <name evidence="2" type="ORF">P7K49_014619</name>
</gene>
<evidence type="ECO:0000313" key="2">
    <source>
        <dbReference type="EMBL" id="KAK2105105.1"/>
    </source>
</evidence>
<organism evidence="2 3">
    <name type="scientific">Saguinus oedipus</name>
    <name type="common">Cotton-top tamarin</name>
    <name type="synonym">Oedipomidas oedipus</name>
    <dbReference type="NCBI Taxonomy" id="9490"/>
    <lineage>
        <taxon>Eukaryota</taxon>
        <taxon>Metazoa</taxon>
        <taxon>Chordata</taxon>
        <taxon>Craniata</taxon>
        <taxon>Vertebrata</taxon>
        <taxon>Euteleostomi</taxon>
        <taxon>Mammalia</taxon>
        <taxon>Eutheria</taxon>
        <taxon>Euarchontoglires</taxon>
        <taxon>Primates</taxon>
        <taxon>Haplorrhini</taxon>
        <taxon>Platyrrhini</taxon>
        <taxon>Cebidae</taxon>
        <taxon>Callitrichinae</taxon>
        <taxon>Saguinus</taxon>
    </lineage>
</organism>
<dbReference type="EMBL" id="JASSZA010000007">
    <property type="protein sequence ID" value="KAK2105105.1"/>
    <property type="molecule type" value="Genomic_DNA"/>
</dbReference>
<keyword evidence="3" id="KW-1185">Reference proteome</keyword>
<accession>A0ABQ9V7R0</accession>
<evidence type="ECO:0000256" key="1">
    <source>
        <dbReference type="SAM" id="MobiDB-lite"/>
    </source>
</evidence>
<proteinExistence type="predicted"/>
<reference evidence="2 3" key="1">
    <citation type="submission" date="2023-05" db="EMBL/GenBank/DDBJ databases">
        <title>B98-5 Cell Line De Novo Hybrid Assembly: An Optical Mapping Approach.</title>
        <authorList>
            <person name="Kananen K."/>
            <person name="Auerbach J.A."/>
            <person name="Kautto E."/>
            <person name="Blachly J.S."/>
        </authorList>
    </citation>
    <scope>NUCLEOTIDE SEQUENCE [LARGE SCALE GENOMIC DNA]</scope>
    <source>
        <strain evidence="2">B95-8</strain>
        <tissue evidence="2">Cell line</tissue>
    </source>
</reference>
<comment type="caution">
    <text evidence="2">The sequence shown here is derived from an EMBL/GenBank/DDBJ whole genome shotgun (WGS) entry which is preliminary data.</text>
</comment>